<dbReference type="Gene3D" id="3.90.1340.10">
    <property type="entry name" value="Phage tail collar domain"/>
    <property type="match status" value="1"/>
</dbReference>
<accession>A0A1S2NG52</accession>
<evidence type="ECO:0000313" key="2">
    <source>
        <dbReference type="EMBL" id="OIJ44066.1"/>
    </source>
</evidence>
<gene>
    <name evidence="2" type="ORF">LO55_4786</name>
</gene>
<comment type="caution">
    <text evidence="2">The sequence shown here is derived from an EMBL/GenBank/DDBJ whole genome shotgun (WGS) entry which is preliminary data.</text>
</comment>
<evidence type="ECO:0000313" key="3">
    <source>
        <dbReference type="Proteomes" id="UP000180246"/>
    </source>
</evidence>
<name>A0A1S2NG52_9BURK</name>
<proteinExistence type="predicted"/>
<dbReference type="Proteomes" id="UP000180246">
    <property type="component" value="Unassembled WGS sequence"/>
</dbReference>
<organism evidence="2 3">
    <name type="scientific">Massilia timonae</name>
    <dbReference type="NCBI Taxonomy" id="47229"/>
    <lineage>
        <taxon>Bacteria</taxon>
        <taxon>Pseudomonadati</taxon>
        <taxon>Pseudomonadota</taxon>
        <taxon>Betaproteobacteria</taxon>
        <taxon>Burkholderiales</taxon>
        <taxon>Oxalobacteraceae</taxon>
        <taxon>Telluria group</taxon>
        <taxon>Massilia</taxon>
    </lineage>
</organism>
<dbReference type="RefSeq" id="WP_071363343.1">
    <property type="nucleotide sequence ID" value="NZ_JRYB01000001.1"/>
</dbReference>
<dbReference type="InterPro" id="IPR011083">
    <property type="entry name" value="Phage_tail_collar_dom"/>
</dbReference>
<evidence type="ECO:0000259" key="1">
    <source>
        <dbReference type="Pfam" id="PF07484"/>
    </source>
</evidence>
<dbReference type="AlphaFoldDB" id="A0A1S2NG52"/>
<dbReference type="SUPFAM" id="SSF88874">
    <property type="entry name" value="Receptor-binding domain of short tail fibre protein gp12"/>
    <property type="match status" value="1"/>
</dbReference>
<dbReference type="InterPro" id="IPR037053">
    <property type="entry name" value="Phage_tail_collar_dom_sf"/>
</dbReference>
<reference evidence="2 3" key="1">
    <citation type="submission" date="2014-10" db="EMBL/GenBank/DDBJ databases">
        <authorList>
            <person name="Seo M.-J."/>
            <person name="Seok Y.J."/>
            <person name="Cha I.-T."/>
        </authorList>
    </citation>
    <scope>NUCLEOTIDE SEQUENCE [LARGE SCALE GENOMIC DNA]</scope>
    <source>
        <strain evidence="2 3">NEU</strain>
    </source>
</reference>
<protein>
    <submittedName>
        <fullName evidence="2">Phage Tail Collar domain protein</fullName>
    </submittedName>
</protein>
<dbReference type="Pfam" id="PF07484">
    <property type="entry name" value="Collar"/>
    <property type="match status" value="1"/>
</dbReference>
<feature type="domain" description="Phage tail collar" evidence="1">
    <location>
        <begin position="7"/>
        <end position="63"/>
    </location>
</feature>
<sequence>MAEAYVGEVRLFAATFVPAGWLACVGQQLPINQYNALFALIGTYYGGDGRTTFNLPDLRGRVPMQVGESQFGTFNLGTKGGDMPTPITAAGSVQITKVTQLPAHNHTATLTVSKDGGSSAAPLDGGYLGTVKVSGLGAAPSVYASTTTTGTTTLNATAVTTANTGSDNPEAIPVTVTTQIPASVPPALGMYYAICWSGIFPPRP</sequence>
<dbReference type="EMBL" id="JRYB01000001">
    <property type="protein sequence ID" value="OIJ44066.1"/>
    <property type="molecule type" value="Genomic_DNA"/>
</dbReference>